<evidence type="ECO:0000313" key="7">
    <source>
        <dbReference type="EMBL" id="KRS14348.1"/>
    </source>
</evidence>
<name>A0A0T5NZS8_9RHOB</name>
<feature type="transmembrane region" description="Helical" evidence="5">
    <location>
        <begin position="145"/>
        <end position="162"/>
    </location>
</feature>
<evidence type="ECO:0000256" key="5">
    <source>
        <dbReference type="SAM" id="Phobius"/>
    </source>
</evidence>
<comment type="caution">
    <text evidence="7">The sequence shown here is derived from an EMBL/GenBank/DDBJ whole genome shotgun (WGS) entry which is preliminary data.</text>
</comment>
<evidence type="ECO:0000313" key="8">
    <source>
        <dbReference type="Proteomes" id="UP000051295"/>
    </source>
</evidence>
<evidence type="ECO:0000256" key="1">
    <source>
        <dbReference type="ARBA" id="ARBA00004141"/>
    </source>
</evidence>
<proteinExistence type="predicted"/>
<accession>A0A0T5NZS8</accession>
<feature type="transmembrane region" description="Helical" evidence="5">
    <location>
        <begin position="37"/>
        <end position="61"/>
    </location>
</feature>
<keyword evidence="4 5" id="KW-0472">Membrane</keyword>
<protein>
    <recommendedName>
        <fullName evidence="6">Yip1 domain-containing protein</fullName>
    </recommendedName>
</protein>
<evidence type="ECO:0000259" key="6">
    <source>
        <dbReference type="Pfam" id="PF04893"/>
    </source>
</evidence>
<keyword evidence="3 5" id="KW-1133">Transmembrane helix</keyword>
<dbReference type="EMBL" id="LAXJ01000002">
    <property type="protein sequence ID" value="KRS14348.1"/>
    <property type="molecule type" value="Genomic_DNA"/>
</dbReference>
<dbReference type="Proteomes" id="UP000051295">
    <property type="component" value="Unassembled WGS sequence"/>
</dbReference>
<evidence type="ECO:0000256" key="4">
    <source>
        <dbReference type="ARBA" id="ARBA00023136"/>
    </source>
</evidence>
<feature type="transmembrane region" description="Helical" evidence="5">
    <location>
        <begin position="114"/>
        <end position="139"/>
    </location>
</feature>
<keyword evidence="2 5" id="KW-0812">Transmembrane</keyword>
<reference evidence="7 8" key="1">
    <citation type="submission" date="2015-04" db="EMBL/GenBank/DDBJ databases">
        <title>The draft genome sequence of Roseovarius sp.R12b.</title>
        <authorList>
            <person name="Li G."/>
            <person name="Lai Q."/>
            <person name="Shao Z."/>
            <person name="Yan P."/>
        </authorList>
    </citation>
    <scope>NUCLEOTIDE SEQUENCE [LARGE SCALE GENOMIC DNA]</scope>
    <source>
        <strain evidence="7 8">R12B</strain>
    </source>
</reference>
<dbReference type="InterPro" id="IPR006977">
    <property type="entry name" value="Yip1_dom"/>
</dbReference>
<dbReference type="AlphaFoldDB" id="A0A0T5NZS8"/>
<evidence type="ECO:0000256" key="2">
    <source>
        <dbReference type="ARBA" id="ARBA00022692"/>
    </source>
</evidence>
<evidence type="ECO:0000256" key="3">
    <source>
        <dbReference type="ARBA" id="ARBA00022989"/>
    </source>
</evidence>
<dbReference type="STRING" id="1641875.XM53_01045"/>
<feature type="domain" description="Yip1" evidence="6">
    <location>
        <begin position="17"/>
        <end position="191"/>
    </location>
</feature>
<comment type="subcellular location">
    <subcellularLocation>
        <location evidence="1">Membrane</location>
        <topology evidence="1">Multi-pass membrane protein</topology>
    </subcellularLocation>
</comment>
<organism evidence="7 8">
    <name type="scientific">Roseovarius atlanticus</name>
    <dbReference type="NCBI Taxonomy" id="1641875"/>
    <lineage>
        <taxon>Bacteria</taxon>
        <taxon>Pseudomonadati</taxon>
        <taxon>Pseudomonadota</taxon>
        <taxon>Alphaproteobacteria</taxon>
        <taxon>Rhodobacterales</taxon>
        <taxon>Roseobacteraceae</taxon>
        <taxon>Roseovarius</taxon>
    </lineage>
</organism>
<sequence length="207" mass="21430">MGAGMTETALKPLFLTTVRNPRAGAGRVLGMNLPPQALWIALSLISVVTSGVVAALVQAAPIPEGEIGVLITASPVYSSPLIFALMQWGRAVLSVFMLYWVGRGLGGRGGIPEVLAVVTLLQAVSFILVAGCVLLGLVIPFVSSLGLLVFIVWWMWAVSNMLDVAHGFDSPLKAFGVMVIAIFGVVVGLSIIMGVIGGLFAATTGAV</sequence>
<keyword evidence="8" id="KW-1185">Reference proteome</keyword>
<dbReference type="PATRIC" id="fig|1641875.4.peg.1296"/>
<feature type="transmembrane region" description="Helical" evidence="5">
    <location>
        <begin position="174"/>
        <end position="202"/>
    </location>
</feature>
<dbReference type="Pfam" id="PF04893">
    <property type="entry name" value="Yip1"/>
    <property type="match status" value="1"/>
</dbReference>
<dbReference type="GO" id="GO:0016020">
    <property type="term" value="C:membrane"/>
    <property type="evidence" value="ECO:0007669"/>
    <property type="project" value="UniProtKB-SubCell"/>
</dbReference>
<gene>
    <name evidence="7" type="ORF">XM53_01045</name>
</gene>